<feature type="domain" description="4-oxalocrotonate tautomerase-like" evidence="2">
    <location>
        <begin position="2"/>
        <end position="57"/>
    </location>
</feature>
<keyword evidence="4" id="KW-1185">Reference proteome</keyword>
<dbReference type="NCBIfam" id="NF041920">
    <property type="entry name" value="DmpI"/>
    <property type="match status" value="1"/>
</dbReference>
<dbReference type="InterPro" id="IPR014347">
    <property type="entry name" value="Tautomerase/MIF_sf"/>
</dbReference>
<comment type="caution">
    <text evidence="3">The sequence shown here is derived from an EMBL/GenBank/DDBJ whole genome shotgun (WGS) entry which is preliminary data.</text>
</comment>
<dbReference type="EMBL" id="BDGJ01000071">
    <property type="protein sequence ID" value="GAW92343.1"/>
    <property type="molecule type" value="Genomic_DNA"/>
</dbReference>
<dbReference type="SUPFAM" id="SSF55331">
    <property type="entry name" value="Tautomerase/MIF"/>
    <property type="match status" value="1"/>
</dbReference>
<evidence type="ECO:0000256" key="1">
    <source>
        <dbReference type="ARBA" id="ARBA00023235"/>
    </source>
</evidence>
<dbReference type="Proteomes" id="UP000197032">
    <property type="component" value="Unassembled WGS sequence"/>
</dbReference>
<accession>A0A1Z5HS42</accession>
<evidence type="ECO:0000259" key="2">
    <source>
        <dbReference type="Pfam" id="PF01361"/>
    </source>
</evidence>
<dbReference type="GO" id="GO:0016853">
    <property type="term" value="F:isomerase activity"/>
    <property type="evidence" value="ECO:0007669"/>
    <property type="project" value="UniProtKB-KW"/>
</dbReference>
<keyword evidence="1" id="KW-0413">Isomerase</keyword>
<dbReference type="Gene3D" id="3.30.429.10">
    <property type="entry name" value="Macrophage Migration Inhibitory Factor"/>
    <property type="match status" value="1"/>
</dbReference>
<evidence type="ECO:0000313" key="3">
    <source>
        <dbReference type="EMBL" id="GAW92343.1"/>
    </source>
</evidence>
<sequence length="62" mass="6784">MPLIIFEGPELTKEQKEKIAKEFTDTASKITGIPAEAFTVLLKENSPENVGIGGQLLVNKKK</sequence>
<gene>
    <name evidence="3" type="ORF">KKC1_14980</name>
</gene>
<reference evidence="4" key="1">
    <citation type="journal article" date="2017" name="Appl. Environ. Microbiol.">
        <title>Genomic analysis of Calderihabitans maritimus KKC1, a thermophilic hydrogenogenic carboxydotrophic bacterium isolated from marine sediment.</title>
        <authorList>
            <person name="Omae K."/>
            <person name="Yoneda Y."/>
            <person name="Fukuyama Y."/>
            <person name="Yoshida T."/>
            <person name="Sako Y."/>
        </authorList>
    </citation>
    <scope>NUCLEOTIDE SEQUENCE [LARGE SCALE GENOMIC DNA]</scope>
    <source>
        <strain evidence="4">KKC1</strain>
    </source>
</reference>
<dbReference type="AlphaFoldDB" id="A0A1Z5HS42"/>
<dbReference type="InterPro" id="IPR004370">
    <property type="entry name" value="4-OT-like_dom"/>
</dbReference>
<organism evidence="3 4">
    <name type="scientific">Calderihabitans maritimus</name>
    <dbReference type="NCBI Taxonomy" id="1246530"/>
    <lineage>
        <taxon>Bacteria</taxon>
        <taxon>Bacillati</taxon>
        <taxon>Bacillota</taxon>
        <taxon>Clostridia</taxon>
        <taxon>Neomoorellales</taxon>
        <taxon>Calderihabitantaceae</taxon>
        <taxon>Calderihabitans</taxon>
    </lineage>
</organism>
<name>A0A1Z5HS42_9FIRM</name>
<dbReference type="Pfam" id="PF01361">
    <property type="entry name" value="Tautomerase"/>
    <property type="match status" value="1"/>
</dbReference>
<protein>
    <submittedName>
        <fullName evidence="3">4-oxalocrotonate tautomerase family enzyme</fullName>
    </submittedName>
</protein>
<proteinExistence type="predicted"/>
<evidence type="ECO:0000313" key="4">
    <source>
        <dbReference type="Proteomes" id="UP000197032"/>
    </source>
</evidence>
<dbReference type="RefSeq" id="WP_088553719.1">
    <property type="nucleotide sequence ID" value="NZ_BDGJ01000071.1"/>
</dbReference>
<dbReference type="OrthoDB" id="9804803at2"/>